<dbReference type="OrthoDB" id="9808142at2"/>
<gene>
    <name evidence="4" type="ORF">SAMN04488027_1158</name>
</gene>
<reference evidence="4 5" key="1">
    <citation type="submission" date="2016-10" db="EMBL/GenBank/DDBJ databases">
        <authorList>
            <person name="de Groot N.N."/>
        </authorList>
    </citation>
    <scope>NUCLEOTIDE SEQUENCE [LARGE SCALE GENOMIC DNA]</scope>
    <source>
        <strain evidence="4 5">DSM 19803</strain>
    </source>
</reference>
<organism evidence="4 5">
    <name type="scientific">Psychroflexus sediminis</name>
    <dbReference type="NCBI Taxonomy" id="470826"/>
    <lineage>
        <taxon>Bacteria</taxon>
        <taxon>Pseudomonadati</taxon>
        <taxon>Bacteroidota</taxon>
        <taxon>Flavobacteriia</taxon>
        <taxon>Flavobacteriales</taxon>
        <taxon>Flavobacteriaceae</taxon>
        <taxon>Psychroflexus</taxon>
    </lineage>
</organism>
<dbReference type="Gene3D" id="3.40.30.10">
    <property type="entry name" value="Glutaredoxin"/>
    <property type="match status" value="1"/>
</dbReference>
<dbReference type="InterPro" id="IPR006660">
    <property type="entry name" value="Arsenate_reductase-like"/>
</dbReference>
<protein>
    <submittedName>
        <fullName evidence="4">Arsenate reductase</fullName>
    </submittedName>
</protein>
<dbReference type="STRING" id="470826.SAMN04488027_1158"/>
<evidence type="ECO:0000313" key="5">
    <source>
        <dbReference type="Proteomes" id="UP000199296"/>
    </source>
</evidence>
<dbReference type="GO" id="GO:0008794">
    <property type="term" value="F:arsenate reductase (glutaredoxin) activity"/>
    <property type="evidence" value="ECO:0007669"/>
    <property type="project" value="InterPro"/>
</dbReference>
<evidence type="ECO:0000256" key="3">
    <source>
        <dbReference type="PROSITE-ProRule" id="PRU01282"/>
    </source>
</evidence>
<dbReference type="PROSITE" id="PS51353">
    <property type="entry name" value="ARSC"/>
    <property type="match status" value="1"/>
</dbReference>
<keyword evidence="2" id="KW-0560">Oxidoreductase</keyword>
<accession>A0A1G7YWT6</accession>
<dbReference type="PANTHER" id="PTHR30041:SF4">
    <property type="entry name" value="ARSENATE REDUCTASE"/>
    <property type="match status" value="1"/>
</dbReference>
<keyword evidence="5" id="KW-1185">Reference proteome</keyword>
<dbReference type="NCBIfam" id="TIGR00014">
    <property type="entry name" value="arsC"/>
    <property type="match status" value="1"/>
</dbReference>
<dbReference type="PANTHER" id="PTHR30041">
    <property type="entry name" value="ARSENATE REDUCTASE"/>
    <property type="match status" value="1"/>
</dbReference>
<evidence type="ECO:0000256" key="2">
    <source>
        <dbReference type="ARBA" id="ARBA00023002"/>
    </source>
</evidence>
<proteinExistence type="inferred from homology"/>
<dbReference type="CDD" id="cd03034">
    <property type="entry name" value="ArsC_ArsC"/>
    <property type="match status" value="1"/>
</dbReference>
<name>A0A1G7YWT6_9FLAO</name>
<dbReference type="SUPFAM" id="SSF52833">
    <property type="entry name" value="Thioredoxin-like"/>
    <property type="match status" value="1"/>
</dbReference>
<dbReference type="InterPro" id="IPR036249">
    <property type="entry name" value="Thioredoxin-like_sf"/>
</dbReference>
<dbReference type="EMBL" id="FNCW01000015">
    <property type="protein sequence ID" value="SDH00904.1"/>
    <property type="molecule type" value="Genomic_DNA"/>
</dbReference>
<dbReference type="RefSeq" id="WP_093369600.1">
    <property type="nucleotide sequence ID" value="NZ_FNCW01000015.1"/>
</dbReference>
<dbReference type="Pfam" id="PF03960">
    <property type="entry name" value="ArsC"/>
    <property type="match status" value="1"/>
</dbReference>
<dbReference type="InterPro" id="IPR006659">
    <property type="entry name" value="Arsenate_reductase"/>
</dbReference>
<sequence>MIKIYHNPRCKKSREGLAILEESGKDFEIIKYLDEVPSKEELKSILNKLKISPIELVRTQEKIWKENFKGRSLSDSELIDALHEYPKLIERPIVVNAYKAAIGRPPEQIKGIF</sequence>
<comment type="similarity">
    <text evidence="1 3">Belongs to the ArsC family.</text>
</comment>
<dbReference type="Proteomes" id="UP000199296">
    <property type="component" value="Unassembled WGS sequence"/>
</dbReference>
<evidence type="ECO:0000313" key="4">
    <source>
        <dbReference type="EMBL" id="SDH00904.1"/>
    </source>
</evidence>
<evidence type="ECO:0000256" key="1">
    <source>
        <dbReference type="ARBA" id="ARBA00007198"/>
    </source>
</evidence>
<dbReference type="AlphaFoldDB" id="A0A1G7YWT6"/>